<evidence type="ECO:0000256" key="2">
    <source>
        <dbReference type="SAM" id="SignalP"/>
    </source>
</evidence>
<dbReference type="Proteomes" id="UP000694547">
    <property type="component" value="Chromosome 8"/>
</dbReference>
<reference evidence="3" key="3">
    <citation type="submission" date="2025-09" db="UniProtKB">
        <authorList>
            <consortium name="Ensembl"/>
        </authorList>
    </citation>
    <scope>IDENTIFICATION</scope>
</reference>
<name>A0A8C8UQW4_PERMB</name>
<keyword evidence="2" id="KW-0732">Signal</keyword>
<reference evidence="3 4" key="1">
    <citation type="submission" date="2018-10" db="EMBL/GenBank/DDBJ databases">
        <title>Improved assembly of the deer mouse Peromyscus maniculatus genome.</title>
        <authorList>
            <person name="Lassance J.-M."/>
            <person name="Hoekstra H.E."/>
        </authorList>
    </citation>
    <scope>NUCLEOTIDE SEQUENCE [LARGE SCALE GENOMIC DNA]</scope>
</reference>
<evidence type="ECO:0000313" key="4">
    <source>
        <dbReference type="Proteomes" id="UP000694547"/>
    </source>
</evidence>
<dbReference type="AlphaFoldDB" id="A0A8C8UQW4"/>
<evidence type="ECO:0000313" key="3">
    <source>
        <dbReference type="Ensembl" id="ENSPEMP00000033267.1"/>
    </source>
</evidence>
<accession>A0A8C8UQW4</accession>
<dbReference type="GeneTree" id="ENSGT00730000111940"/>
<feature type="signal peptide" evidence="2">
    <location>
        <begin position="1"/>
        <end position="22"/>
    </location>
</feature>
<dbReference type="Ensembl" id="ENSPEMT00000037579.1">
    <property type="protein sequence ID" value="ENSPEMP00000033267.1"/>
    <property type="gene ID" value="ENSPEMG00000029333.1"/>
</dbReference>
<evidence type="ECO:0000256" key="1">
    <source>
        <dbReference type="SAM" id="MobiDB-lite"/>
    </source>
</evidence>
<sequence length="569" mass="56997">MGIWVFPIALSLLCLTPGSLQGGLPRLPPNVGKGYSPSSGLGAAFGGAKPQKPGSPAPNGYGTGVGGGMESPKSGSGGVVKPQKSGYGPGLGAGVFPGVGAQPAPALQNGHGPGIRGGMKPPMSGFGAGAFPGVGAQPGLGAVTKTQKPGFGNGNGLGAQPGFGGVGKPQKPGLGNGNGLEAGAFPGTGAQPGLGEGMRPQKPDYGGVKAQKPGFRNGNGLGLGAQPGPSAQNGHGPGIRGGMKPPKPGFGNGHGIGAAAQPGFGGGRKPHKPGYGNGNGLDALPDYGTDMKSQKPGFRNGHGLGVQLGYRNGLGARVFQGQGTQPGYMPENRLGMGIPPGYSNGNGMAAQPGPCNGGIAPPQLLPRSPTPAVPSDKGSAWGLKSQLLPPVQNAPTPAMQWGPKPQKAGYQPSNGYGAEAEPGFHGLKLQKVGFHYGNGALETGIFPETLQSGFPIANGFRNGLREETLLYPKATVPTLERNGKIIIIIITTTTTMIIIIQQGQAGALRPWGPGMKPGYGYAGLGNQAGPYGQLRPELGLEHFGDPEVKADTKSQLGNGYRGHCPSGKC</sequence>
<feature type="chain" id="PRO_5034239147" evidence="2">
    <location>
        <begin position="23"/>
        <end position="569"/>
    </location>
</feature>
<feature type="region of interest" description="Disordered" evidence="1">
    <location>
        <begin position="42"/>
        <end position="84"/>
    </location>
</feature>
<organism evidence="3 4">
    <name type="scientific">Peromyscus maniculatus bairdii</name>
    <name type="common">Prairie deer mouse</name>
    <dbReference type="NCBI Taxonomy" id="230844"/>
    <lineage>
        <taxon>Eukaryota</taxon>
        <taxon>Metazoa</taxon>
        <taxon>Chordata</taxon>
        <taxon>Craniata</taxon>
        <taxon>Vertebrata</taxon>
        <taxon>Euteleostomi</taxon>
        <taxon>Mammalia</taxon>
        <taxon>Eutheria</taxon>
        <taxon>Euarchontoglires</taxon>
        <taxon>Glires</taxon>
        <taxon>Rodentia</taxon>
        <taxon>Myomorpha</taxon>
        <taxon>Muroidea</taxon>
        <taxon>Cricetidae</taxon>
        <taxon>Neotominae</taxon>
        <taxon>Peromyscus</taxon>
    </lineage>
</organism>
<keyword evidence="4" id="KW-1185">Reference proteome</keyword>
<reference evidence="3" key="2">
    <citation type="submission" date="2025-08" db="UniProtKB">
        <authorList>
            <consortium name="Ensembl"/>
        </authorList>
    </citation>
    <scope>IDENTIFICATION</scope>
</reference>
<protein>
    <submittedName>
        <fullName evidence="3">Glycine rich extracellular protein 1</fullName>
    </submittedName>
</protein>
<proteinExistence type="predicted"/>